<dbReference type="InterPro" id="IPR016032">
    <property type="entry name" value="Sig_transdc_resp-reg_C-effctor"/>
</dbReference>
<dbReference type="PROSITE" id="PS50043">
    <property type="entry name" value="HTH_LUXR_2"/>
    <property type="match status" value="1"/>
</dbReference>
<dbReference type="PANTHER" id="PTHR44688">
    <property type="entry name" value="DNA-BINDING TRANSCRIPTIONAL ACTIVATOR DEVR_DOSR"/>
    <property type="match status" value="1"/>
</dbReference>
<dbReference type="Gene3D" id="1.10.10.10">
    <property type="entry name" value="Winged helix-like DNA-binding domain superfamily/Winged helix DNA-binding domain"/>
    <property type="match status" value="1"/>
</dbReference>
<comment type="caution">
    <text evidence="5">The sequence shown here is derived from an EMBL/GenBank/DDBJ whole genome shotgun (WGS) entry which is preliminary data.</text>
</comment>
<evidence type="ECO:0000256" key="3">
    <source>
        <dbReference type="ARBA" id="ARBA00023163"/>
    </source>
</evidence>
<feature type="domain" description="HTH luxR-type" evidence="4">
    <location>
        <begin position="824"/>
        <end position="889"/>
    </location>
</feature>
<dbReference type="PANTHER" id="PTHR44688:SF16">
    <property type="entry name" value="DNA-BINDING TRANSCRIPTIONAL ACTIVATOR DEVR_DOSR"/>
    <property type="match status" value="1"/>
</dbReference>
<evidence type="ECO:0000313" key="5">
    <source>
        <dbReference type="EMBL" id="SIQ86862.1"/>
    </source>
</evidence>
<dbReference type="Pfam" id="PF17874">
    <property type="entry name" value="TPR_MalT"/>
    <property type="match status" value="1"/>
</dbReference>
<evidence type="ECO:0000313" key="6">
    <source>
        <dbReference type="Proteomes" id="UP000186666"/>
    </source>
</evidence>
<dbReference type="CDD" id="cd06170">
    <property type="entry name" value="LuxR_C_like"/>
    <property type="match status" value="1"/>
</dbReference>
<dbReference type="Pfam" id="PF00196">
    <property type="entry name" value="GerE"/>
    <property type="match status" value="1"/>
</dbReference>
<evidence type="ECO:0000256" key="2">
    <source>
        <dbReference type="ARBA" id="ARBA00023125"/>
    </source>
</evidence>
<keyword evidence="3" id="KW-0804">Transcription</keyword>
<reference evidence="5 6" key="1">
    <citation type="submission" date="2017-01" db="EMBL/GenBank/DDBJ databases">
        <authorList>
            <person name="Varghese N."/>
            <person name="Submissions S."/>
        </authorList>
    </citation>
    <scope>NUCLEOTIDE SEQUENCE [LARGE SCALE GENOMIC DNA]</scope>
    <source>
        <strain evidence="5 6">ATCC 23464</strain>
    </source>
</reference>
<dbReference type="SUPFAM" id="SSF48452">
    <property type="entry name" value="TPR-like"/>
    <property type="match status" value="1"/>
</dbReference>
<name>A0ABY1JW45_9BACL</name>
<dbReference type="Proteomes" id="UP000186666">
    <property type="component" value="Unassembled WGS sequence"/>
</dbReference>
<accession>A0ABY1JW45</accession>
<dbReference type="SUPFAM" id="SSF46894">
    <property type="entry name" value="C-terminal effector domain of the bipartite response regulators"/>
    <property type="match status" value="1"/>
</dbReference>
<dbReference type="Pfam" id="PF25873">
    <property type="entry name" value="WHD_MalT"/>
    <property type="match status" value="1"/>
</dbReference>
<gene>
    <name evidence="5" type="ORF">SAMN05421578_104412</name>
</gene>
<dbReference type="InterPro" id="IPR036388">
    <property type="entry name" value="WH-like_DNA-bd_sf"/>
</dbReference>
<dbReference type="PROSITE" id="PS00622">
    <property type="entry name" value="HTH_LUXR_1"/>
    <property type="match status" value="1"/>
</dbReference>
<dbReference type="Gene3D" id="3.40.50.300">
    <property type="entry name" value="P-loop containing nucleotide triphosphate hydrolases"/>
    <property type="match status" value="1"/>
</dbReference>
<keyword evidence="6" id="KW-1185">Reference proteome</keyword>
<sequence>MSNSILSTKLYIPEPRSNVVLRPRLIEHLNDWMHRKLTLVVASAGYGKTSLVREWLAVCSQPVAWLSLEEADNDPVRFLRYFITALQTIAANIGEGLLGLIHSAQSLPVELIITALLNEITSISYHFILVLDDYHAIDALPIDNAISLLLEHMPPQMHLVIVTREVPRLPLARLRVRDQLTEVRTADLSFTFNETAEFLSRVMGLNLSSENITLLESRTEGWIAGLQLAALSMQGHKDPNSFIKSFTGSHHYVLDYLVDEVIQQQSECIQTFLLRTSILDRLCGPLCDAILHNGVVEPIVPSTSGQEILEYLERANLFIIPLDKERGWYRYHHLFAELLRNRLYQSMSSNINDKVRGVTNLHIRASIWHEDNGLGIEAFHHAAVAKDIGRAARIIEGKEMPLHFRGEVFPVVNWLDSLSHEELNAWPSLWVIFASALLMVGKLIGVEQKLQAAETALLGVKQEEKTKDLIGHIAAIRATLAVSNNQAEVIFAESRRALEYLNPDNLPVRTATLWTMGYAYQLQGDRTKAGKSYTEALSASQKIGHVMITIMATLGLGNIQEAENQLYTAFETYWRVLNMTGDLPLLVACEAHQGLAHIYYEWNDLDAALLHGEQSVQLAKRFEHMDRAVEGELFLARLKMIRGETSGASAILAQADHLARKHNFVLLVPKIAAIHVLLLLRQGKLTEAADRTQKYDLPISEARVYLAQGETSAALAVLDPMKEQIEAKGWEDERLKVFILQAVALHAHGEKLKAMQILADVLTKAESGGFIRVFIDEGNAMNRLLCEAATYGDMPDYLSKLLAEMRAEELKSEVQSNPRLVQSANHLIDPLSQRELEVLHLIAQGLSNREISERLFLALSTVKGHNQSIFGKLQVQRRTEAIARARKLGLL</sequence>
<protein>
    <submittedName>
        <fullName evidence="5">LuxR family transcriptional regulator, maltose regulon positive regulatory protein</fullName>
    </submittedName>
</protein>
<dbReference type="SMART" id="SM00028">
    <property type="entry name" value="TPR"/>
    <property type="match status" value="3"/>
</dbReference>
<evidence type="ECO:0000259" key="4">
    <source>
        <dbReference type="PROSITE" id="PS50043"/>
    </source>
</evidence>
<dbReference type="InterPro" id="IPR027417">
    <property type="entry name" value="P-loop_NTPase"/>
</dbReference>
<dbReference type="InterPro" id="IPR019734">
    <property type="entry name" value="TPR_rpt"/>
</dbReference>
<dbReference type="EMBL" id="FTNK01000004">
    <property type="protein sequence ID" value="SIQ86862.1"/>
    <property type="molecule type" value="Genomic_DNA"/>
</dbReference>
<dbReference type="InterPro" id="IPR041617">
    <property type="entry name" value="TPR_MalT"/>
</dbReference>
<dbReference type="InterPro" id="IPR000792">
    <property type="entry name" value="Tscrpt_reg_LuxR_C"/>
</dbReference>
<dbReference type="InterPro" id="IPR011990">
    <property type="entry name" value="TPR-like_helical_dom_sf"/>
</dbReference>
<dbReference type="PRINTS" id="PR00038">
    <property type="entry name" value="HTHLUXR"/>
</dbReference>
<dbReference type="SUPFAM" id="SSF52540">
    <property type="entry name" value="P-loop containing nucleoside triphosphate hydrolases"/>
    <property type="match status" value="1"/>
</dbReference>
<keyword evidence="1" id="KW-0805">Transcription regulation</keyword>
<dbReference type="InterPro" id="IPR059106">
    <property type="entry name" value="WHD_MalT"/>
</dbReference>
<proteinExistence type="predicted"/>
<organism evidence="5 6">
    <name type="scientific">Paenibacillus macquariensis</name>
    <dbReference type="NCBI Taxonomy" id="948756"/>
    <lineage>
        <taxon>Bacteria</taxon>
        <taxon>Bacillati</taxon>
        <taxon>Bacillota</taxon>
        <taxon>Bacilli</taxon>
        <taxon>Bacillales</taxon>
        <taxon>Paenibacillaceae</taxon>
        <taxon>Paenibacillus</taxon>
    </lineage>
</organism>
<dbReference type="Gene3D" id="1.25.40.10">
    <property type="entry name" value="Tetratricopeptide repeat domain"/>
    <property type="match status" value="1"/>
</dbReference>
<dbReference type="SMART" id="SM00421">
    <property type="entry name" value="HTH_LUXR"/>
    <property type="match status" value="1"/>
</dbReference>
<dbReference type="RefSeq" id="WP_068584978.1">
    <property type="nucleotide sequence ID" value="NZ_FTNK01000004.1"/>
</dbReference>
<evidence type="ECO:0000256" key="1">
    <source>
        <dbReference type="ARBA" id="ARBA00023015"/>
    </source>
</evidence>
<keyword evidence="2" id="KW-0238">DNA-binding</keyword>